<sequence>MTRTERSHTLRALLKDRSEARNGMDSSVPKGGAGAYNWGSLDYELDYENAAMVDEFEDQAAEGDDDDEGEAPLARPSHPRPKKPVAVRRMSSGVTDQDRENAIRIRKNALKSNNGEINLADIARSSVAVSGSPPKGNPLASSSIF</sequence>
<organism evidence="1 2">
    <name type="scientific">Russula earlei</name>
    <dbReference type="NCBI Taxonomy" id="71964"/>
    <lineage>
        <taxon>Eukaryota</taxon>
        <taxon>Fungi</taxon>
        <taxon>Dikarya</taxon>
        <taxon>Basidiomycota</taxon>
        <taxon>Agaricomycotina</taxon>
        <taxon>Agaricomycetes</taxon>
        <taxon>Russulales</taxon>
        <taxon>Russulaceae</taxon>
        <taxon>Russula</taxon>
    </lineage>
</organism>
<evidence type="ECO:0000313" key="1">
    <source>
        <dbReference type="EMBL" id="KAI9513377.1"/>
    </source>
</evidence>
<proteinExistence type="predicted"/>
<accession>A0ACC0URF3</accession>
<keyword evidence="2" id="KW-1185">Reference proteome</keyword>
<comment type="caution">
    <text evidence="1">The sequence shown here is derived from an EMBL/GenBank/DDBJ whole genome shotgun (WGS) entry which is preliminary data.</text>
</comment>
<gene>
    <name evidence="1" type="ORF">F5148DRAFT_511</name>
</gene>
<evidence type="ECO:0000313" key="2">
    <source>
        <dbReference type="Proteomes" id="UP001207468"/>
    </source>
</evidence>
<reference evidence="1" key="1">
    <citation type="submission" date="2021-03" db="EMBL/GenBank/DDBJ databases">
        <title>Evolutionary priming and transition to the ectomycorrhizal habit in an iconic lineage of mushroom-forming fungi: is preadaptation a requirement?</title>
        <authorList>
            <consortium name="DOE Joint Genome Institute"/>
            <person name="Looney B.P."/>
            <person name="Miyauchi S."/>
            <person name="Morin E."/>
            <person name="Drula E."/>
            <person name="Courty P.E."/>
            <person name="Chicoki N."/>
            <person name="Fauchery L."/>
            <person name="Kohler A."/>
            <person name="Kuo A."/>
            <person name="LaButti K."/>
            <person name="Pangilinan J."/>
            <person name="Lipzen A."/>
            <person name="Riley R."/>
            <person name="Andreopoulos W."/>
            <person name="He G."/>
            <person name="Johnson J."/>
            <person name="Barry K.W."/>
            <person name="Grigoriev I.V."/>
            <person name="Nagy L."/>
            <person name="Hibbett D."/>
            <person name="Henrissat B."/>
            <person name="Matheny P.B."/>
            <person name="Labbe J."/>
            <person name="Martin A.F."/>
        </authorList>
    </citation>
    <scope>NUCLEOTIDE SEQUENCE</scope>
    <source>
        <strain evidence="1">BPL698</strain>
    </source>
</reference>
<dbReference type="EMBL" id="JAGFNK010000001">
    <property type="protein sequence ID" value="KAI9513377.1"/>
    <property type="molecule type" value="Genomic_DNA"/>
</dbReference>
<name>A0ACC0URF3_9AGAM</name>
<dbReference type="Proteomes" id="UP001207468">
    <property type="component" value="Unassembled WGS sequence"/>
</dbReference>
<protein>
    <submittedName>
        <fullName evidence="1">Uncharacterized protein</fullName>
    </submittedName>
</protein>